<dbReference type="InterPro" id="IPR004327">
    <property type="entry name" value="Phstyr_phstse_ac"/>
</dbReference>
<evidence type="ECO:0000256" key="10">
    <source>
        <dbReference type="SAM" id="MobiDB-lite"/>
    </source>
</evidence>
<evidence type="ECO:0000256" key="2">
    <source>
        <dbReference type="ARBA" id="ARBA00004123"/>
    </source>
</evidence>
<dbReference type="InterPro" id="IPR043170">
    <property type="entry name" value="PTPA_C_lid"/>
</dbReference>
<feature type="region of interest" description="Disordered" evidence="10">
    <location>
        <begin position="460"/>
        <end position="499"/>
    </location>
</feature>
<dbReference type="AlphaFoldDB" id="A0A7D9CZJ0"/>
<dbReference type="InterPro" id="IPR037218">
    <property type="entry name" value="PTPA_sf"/>
</dbReference>
<evidence type="ECO:0000256" key="5">
    <source>
        <dbReference type="ARBA" id="ARBA00022490"/>
    </source>
</evidence>
<evidence type="ECO:0000256" key="3">
    <source>
        <dbReference type="ARBA" id="ARBA00004496"/>
    </source>
</evidence>
<evidence type="ECO:0000256" key="4">
    <source>
        <dbReference type="ARBA" id="ARBA00011019"/>
    </source>
</evidence>
<dbReference type="GO" id="GO:0003755">
    <property type="term" value="F:peptidyl-prolyl cis-trans isomerase activity"/>
    <property type="evidence" value="ECO:0007669"/>
    <property type="project" value="UniProtKB-KW"/>
</dbReference>
<dbReference type="Gene3D" id="1.20.120.1150">
    <property type="match status" value="1"/>
</dbReference>
<feature type="compositionally biased region" description="Basic and acidic residues" evidence="10">
    <location>
        <begin position="460"/>
        <end position="475"/>
    </location>
</feature>
<dbReference type="GO" id="GO:0008160">
    <property type="term" value="F:protein tyrosine phosphatase activator activity"/>
    <property type="evidence" value="ECO:0007669"/>
    <property type="project" value="TreeGrafter"/>
</dbReference>
<evidence type="ECO:0000313" key="14">
    <source>
        <dbReference type="Proteomes" id="UP000568158"/>
    </source>
</evidence>
<accession>A0A7D9CZJ0</accession>
<gene>
    <name evidence="12" type="ORF">DEBR0S4_04214G</name>
    <name evidence="11" type="ORF">HII12_004991</name>
</gene>
<dbReference type="CDD" id="cd04087">
    <property type="entry name" value="PTPA"/>
    <property type="match status" value="1"/>
</dbReference>
<dbReference type="Pfam" id="PF03095">
    <property type="entry name" value="PTPA"/>
    <property type="match status" value="1"/>
</dbReference>
<sequence>MQPEFVHIDLTDAKLKWLPPCKRIYGPKEVELFKKSIAIDRISGALSLICEKISLTDVPPGVLDDRQVEFENAYHPGVALSNHKKTPKTHPNSAVLPNKEAQEFDFNKLSEPVKVVLRLLKRLDALIAETPPFKGPRRYGNMACRDLHDKLNSRIDNWIRKELGKWYLKDDYASNNYGGTSYNFETELKYYFLGSFGSRERLDFGTGHELSFLAFIASLLMCDILPRNETTGVEYLVMFSKYYDLVRKLIQTYTLEPAGSHGVWGLDDHFHLIYILGAFQMVDFLSLEKGEKSMKALNYRMGLTPASVLNTRILKQNRTRNLYYNAIAFIKRVKFGPFNEHSPLLFDVCTSKTWEKIAKGMLKMYYGEVLSKFPVVQHFYFGHVLFPWVDRKTGQPLPETSPEDEEPTDVDMQSNKYDISSNDISGPFDKAGSATNYRSGPEVAMDSLYGKREKELEKLHTEREITSFTGKRDGGELPTSLSMWPTNTPKNRNDLNSNV</sequence>
<comment type="catalytic activity">
    <reaction evidence="1 9">
        <text>[protein]-peptidylproline (omega=180) = [protein]-peptidylproline (omega=0)</text>
        <dbReference type="Rhea" id="RHEA:16237"/>
        <dbReference type="Rhea" id="RHEA-COMP:10747"/>
        <dbReference type="Rhea" id="RHEA-COMP:10748"/>
        <dbReference type="ChEBI" id="CHEBI:83833"/>
        <dbReference type="ChEBI" id="CHEBI:83834"/>
        <dbReference type="EC" id="5.2.1.8"/>
    </reaction>
</comment>
<dbReference type="GO" id="GO:0007052">
    <property type="term" value="P:mitotic spindle organization"/>
    <property type="evidence" value="ECO:0007669"/>
    <property type="project" value="TreeGrafter"/>
</dbReference>
<reference evidence="12 13" key="1">
    <citation type="submission" date="2019-07" db="EMBL/GenBank/DDBJ databases">
        <authorList>
            <person name="Friedrich A."/>
            <person name="Schacherer J."/>
        </authorList>
    </citation>
    <scope>NUCLEOTIDE SEQUENCE [LARGE SCALE GENOMIC DNA]</scope>
</reference>
<dbReference type="GO" id="GO:0000159">
    <property type="term" value="C:protein phosphatase type 2A complex"/>
    <property type="evidence" value="ECO:0007669"/>
    <property type="project" value="TreeGrafter"/>
</dbReference>
<dbReference type="GO" id="GO:0005737">
    <property type="term" value="C:cytoplasm"/>
    <property type="evidence" value="ECO:0007669"/>
    <property type="project" value="UniProtKB-SubCell"/>
</dbReference>
<comment type="similarity">
    <text evidence="4 9">Belongs to the PTPA-type PPIase family.</text>
</comment>
<reference evidence="11 14" key="2">
    <citation type="journal article" date="2020" name="Appl. Microbiol. Biotechnol.">
        <title>Targeted gene deletion in Brettanomyces bruxellensis with an expression-free CRISPR-Cas9 system.</title>
        <authorList>
            <person name="Varela C."/>
            <person name="Bartel C."/>
            <person name="Onetto C."/>
            <person name="Borneman A."/>
        </authorList>
    </citation>
    <scope>NUCLEOTIDE SEQUENCE [LARGE SCALE GENOMIC DNA]</scope>
    <source>
        <strain evidence="11 14">AWRI1613</strain>
    </source>
</reference>
<keyword evidence="7 9" id="KW-0413">Isomerase</keyword>
<dbReference type="SUPFAM" id="SSF140984">
    <property type="entry name" value="PTPA-like"/>
    <property type="match status" value="1"/>
</dbReference>
<protein>
    <recommendedName>
        <fullName evidence="9">Serine/threonine-protein phosphatase 2A activator</fullName>
        <ecNumber evidence="9">5.2.1.8</ecNumber>
    </recommendedName>
    <alternativeName>
        <fullName evidence="9">Phosphotyrosyl phosphatase activator</fullName>
    </alternativeName>
</protein>
<feature type="region of interest" description="Disordered" evidence="10">
    <location>
        <begin position="394"/>
        <end position="414"/>
    </location>
</feature>
<dbReference type="PIRSF" id="PIRSF016325">
    <property type="entry name" value="Phstyr_phstse_ac"/>
    <property type="match status" value="1"/>
</dbReference>
<dbReference type="GO" id="GO:0005634">
    <property type="term" value="C:nucleus"/>
    <property type="evidence" value="ECO:0007669"/>
    <property type="project" value="UniProtKB-SubCell"/>
</dbReference>
<dbReference type="PANTHER" id="PTHR10012:SF3">
    <property type="entry name" value="SERINE_THREONINE-PROTEIN PHOSPHATASE 2A ACTIVATOR 1"/>
    <property type="match status" value="1"/>
</dbReference>
<organism evidence="12 13">
    <name type="scientific">Dekkera bruxellensis</name>
    <name type="common">Brettanomyces custersii</name>
    <dbReference type="NCBI Taxonomy" id="5007"/>
    <lineage>
        <taxon>Eukaryota</taxon>
        <taxon>Fungi</taxon>
        <taxon>Dikarya</taxon>
        <taxon>Ascomycota</taxon>
        <taxon>Saccharomycotina</taxon>
        <taxon>Pichiomycetes</taxon>
        <taxon>Pichiales</taxon>
        <taxon>Pichiaceae</taxon>
        <taxon>Brettanomyces</taxon>
    </lineage>
</organism>
<dbReference type="EMBL" id="CABFWN010000004">
    <property type="protein sequence ID" value="VUG18859.1"/>
    <property type="molecule type" value="Genomic_DNA"/>
</dbReference>
<dbReference type="Proteomes" id="UP000478008">
    <property type="component" value="Unassembled WGS sequence"/>
</dbReference>
<keyword evidence="6 9" id="KW-0697">Rotamase</keyword>
<evidence type="ECO:0000256" key="6">
    <source>
        <dbReference type="ARBA" id="ARBA00023110"/>
    </source>
</evidence>
<dbReference type="Proteomes" id="UP000568158">
    <property type="component" value="Unassembled WGS sequence"/>
</dbReference>
<evidence type="ECO:0000313" key="13">
    <source>
        <dbReference type="Proteomes" id="UP000478008"/>
    </source>
</evidence>
<evidence type="ECO:0000313" key="12">
    <source>
        <dbReference type="EMBL" id="VUG18859.1"/>
    </source>
</evidence>
<evidence type="ECO:0000256" key="7">
    <source>
        <dbReference type="ARBA" id="ARBA00023235"/>
    </source>
</evidence>
<evidence type="ECO:0000256" key="9">
    <source>
        <dbReference type="RuleBase" id="RU361210"/>
    </source>
</evidence>
<comment type="function">
    <text evidence="9">PPIases accelerate the folding of proteins. It catalyzes the cis-trans isomerization of proline imidic peptide bonds in oligopeptides.</text>
</comment>
<dbReference type="PANTHER" id="PTHR10012">
    <property type="entry name" value="SERINE/THREONINE-PROTEIN PHOSPHATASE 2A REGULATORY SUBUNIT B"/>
    <property type="match status" value="1"/>
</dbReference>
<dbReference type="EMBL" id="JABCYN010000049">
    <property type="protein sequence ID" value="KAF6006592.1"/>
    <property type="molecule type" value="Genomic_DNA"/>
</dbReference>
<feature type="compositionally biased region" description="Polar residues" evidence="10">
    <location>
        <begin position="479"/>
        <end position="499"/>
    </location>
</feature>
<evidence type="ECO:0000256" key="1">
    <source>
        <dbReference type="ARBA" id="ARBA00000971"/>
    </source>
</evidence>
<proteinExistence type="inferred from homology"/>
<dbReference type="EC" id="5.2.1.8" evidence="9"/>
<name>A0A7D9CZJ0_DEKBR</name>
<keyword evidence="13" id="KW-1185">Reference proteome</keyword>
<keyword evidence="8" id="KW-0539">Nucleus</keyword>
<evidence type="ECO:0000313" key="11">
    <source>
        <dbReference type="EMBL" id="KAF6006592.1"/>
    </source>
</evidence>
<evidence type="ECO:0000256" key="8">
    <source>
        <dbReference type="ARBA" id="ARBA00023242"/>
    </source>
</evidence>
<keyword evidence="5 9" id="KW-0963">Cytoplasm</keyword>
<comment type="subcellular location">
    <subcellularLocation>
        <location evidence="3 9">Cytoplasm</location>
    </subcellularLocation>
    <subcellularLocation>
        <location evidence="2">Nucleus</location>
    </subcellularLocation>
</comment>